<dbReference type="GO" id="GO:0004523">
    <property type="term" value="F:RNA-DNA hybrid ribonuclease activity"/>
    <property type="evidence" value="ECO:0007669"/>
    <property type="project" value="UniProtKB-EC"/>
</dbReference>
<feature type="binding site" evidence="12">
    <location>
        <position position="27"/>
    </location>
    <ligand>
        <name>a divalent metal cation</name>
        <dbReference type="ChEBI" id="CHEBI:60240"/>
    </ligand>
</feature>
<dbReference type="InterPro" id="IPR022898">
    <property type="entry name" value="RNase_HII"/>
</dbReference>
<evidence type="ECO:0000256" key="4">
    <source>
        <dbReference type="ARBA" id="ARBA00004496"/>
    </source>
</evidence>
<dbReference type="PANTHER" id="PTHR10954">
    <property type="entry name" value="RIBONUCLEASE H2 SUBUNIT A"/>
    <property type="match status" value="1"/>
</dbReference>
<keyword evidence="8 12" id="KW-0479">Metal-binding</keyword>
<sequence>MPAKAAPSRPFARRKASLFPPVIGCDEVGRGALCGPVVVCAVWFEPEALPKGLLARLDDSKKIERDEREALYPLIARVSRLSFAARSARYIDVYNIRNATLQAMTQAVGRLALDAPVRIDGIDVPRGIHGDALAVIKGDAKVPQIAAASIMAKVLRDRLMARLAQRHVHYRWEQNSGYGTKAHRDAIMTHGHTPHHRRSFGDLFSILSGGAECLVAEAAPDAQGLHRLERVVDADELNALGGAK</sequence>
<dbReference type="PANTHER" id="PTHR10954:SF18">
    <property type="entry name" value="RIBONUCLEASE HII"/>
    <property type="match status" value="1"/>
</dbReference>
<keyword evidence="16" id="KW-1185">Reference proteome</keyword>
<evidence type="ECO:0000313" key="15">
    <source>
        <dbReference type="EMBL" id="MDO6416438.1"/>
    </source>
</evidence>
<evidence type="ECO:0000256" key="5">
    <source>
        <dbReference type="ARBA" id="ARBA00007383"/>
    </source>
</evidence>
<keyword evidence="6" id="KW-0963">Cytoplasm</keyword>
<keyword evidence="10 12" id="KW-0378">Hydrolase</keyword>
<evidence type="ECO:0000256" key="13">
    <source>
        <dbReference type="RuleBase" id="RU003515"/>
    </source>
</evidence>
<comment type="similarity">
    <text evidence="5 13">Belongs to the RNase HII family.</text>
</comment>
<dbReference type="PROSITE" id="PS51975">
    <property type="entry name" value="RNASE_H_2"/>
    <property type="match status" value="1"/>
</dbReference>
<comment type="function">
    <text evidence="3 13">Endonuclease that specifically degrades the RNA of RNA-DNA hybrids.</text>
</comment>
<proteinExistence type="inferred from homology"/>
<evidence type="ECO:0000256" key="6">
    <source>
        <dbReference type="ARBA" id="ARBA00022490"/>
    </source>
</evidence>
<comment type="catalytic activity">
    <reaction evidence="1 12 13">
        <text>Endonucleolytic cleavage to 5'-phosphomonoester.</text>
        <dbReference type="EC" id="3.1.26.4"/>
    </reaction>
</comment>
<dbReference type="SUPFAM" id="SSF53098">
    <property type="entry name" value="Ribonuclease H-like"/>
    <property type="match status" value="1"/>
</dbReference>
<dbReference type="EMBL" id="JAUOTP010000010">
    <property type="protein sequence ID" value="MDO6416438.1"/>
    <property type="molecule type" value="Genomic_DNA"/>
</dbReference>
<dbReference type="EC" id="3.1.26.4" evidence="13"/>
<feature type="domain" description="RNase H type-2" evidence="14">
    <location>
        <begin position="20"/>
        <end position="212"/>
    </location>
</feature>
<dbReference type="NCBIfam" id="NF000595">
    <property type="entry name" value="PRK00015.1-3"/>
    <property type="match status" value="1"/>
</dbReference>
<dbReference type="Pfam" id="PF01351">
    <property type="entry name" value="RNase_HII"/>
    <property type="match status" value="1"/>
</dbReference>
<evidence type="ECO:0000256" key="9">
    <source>
        <dbReference type="ARBA" id="ARBA00022759"/>
    </source>
</evidence>
<comment type="subcellular location">
    <subcellularLocation>
        <location evidence="4">Cytoplasm</location>
    </subcellularLocation>
</comment>
<evidence type="ECO:0000256" key="1">
    <source>
        <dbReference type="ARBA" id="ARBA00000077"/>
    </source>
</evidence>
<gene>
    <name evidence="15" type="ORF">Q4F19_18790</name>
</gene>
<evidence type="ECO:0000256" key="2">
    <source>
        <dbReference type="ARBA" id="ARBA00001946"/>
    </source>
</evidence>
<dbReference type="Gene3D" id="3.30.420.10">
    <property type="entry name" value="Ribonuclease H-like superfamily/Ribonuclease H"/>
    <property type="match status" value="1"/>
</dbReference>
<accession>A0ABT8YDL5</accession>
<dbReference type="InterPro" id="IPR024567">
    <property type="entry name" value="RNase_HII/HIII_dom"/>
</dbReference>
<comment type="cofactor">
    <cofactor evidence="12">
        <name>Mn(2+)</name>
        <dbReference type="ChEBI" id="CHEBI:29035"/>
    </cofactor>
    <cofactor evidence="12">
        <name>Mg(2+)</name>
        <dbReference type="ChEBI" id="CHEBI:18420"/>
    </cofactor>
    <text evidence="12">Manganese or magnesium. Binds 1 divalent metal ion per monomer in the absence of substrate. May bind a second metal ion after substrate binding.</text>
</comment>
<evidence type="ECO:0000259" key="14">
    <source>
        <dbReference type="PROSITE" id="PS51975"/>
    </source>
</evidence>
<dbReference type="RefSeq" id="WP_303545975.1">
    <property type="nucleotide sequence ID" value="NZ_JAUOTP010000010.1"/>
</dbReference>
<dbReference type="InterPro" id="IPR036397">
    <property type="entry name" value="RNaseH_sf"/>
</dbReference>
<evidence type="ECO:0000313" key="16">
    <source>
        <dbReference type="Proteomes" id="UP001169764"/>
    </source>
</evidence>
<name>A0ABT8YDL5_9SPHN</name>
<organism evidence="15 16">
    <name type="scientific">Sphingomonas natans</name>
    <dbReference type="NCBI Taxonomy" id="3063330"/>
    <lineage>
        <taxon>Bacteria</taxon>
        <taxon>Pseudomonadati</taxon>
        <taxon>Pseudomonadota</taxon>
        <taxon>Alphaproteobacteria</taxon>
        <taxon>Sphingomonadales</taxon>
        <taxon>Sphingomonadaceae</taxon>
        <taxon>Sphingomonas</taxon>
    </lineage>
</organism>
<comment type="caution">
    <text evidence="15">The sequence shown here is derived from an EMBL/GenBank/DDBJ whole genome shotgun (WGS) entry which is preliminary data.</text>
</comment>
<keyword evidence="11" id="KW-0464">Manganese</keyword>
<dbReference type="CDD" id="cd07182">
    <property type="entry name" value="RNase_HII_bacteria_HII_like"/>
    <property type="match status" value="1"/>
</dbReference>
<comment type="cofactor">
    <cofactor evidence="2">
        <name>Mg(2+)</name>
        <dbReference type="ChEBI" id="CHEBI:18420"/>
    </cofactor>
</comment>
<feature type="binding site" evidence="12">
    <location>
        <position position="120"/>
    </location>
    <ligand>
        <name>a divalent metal cation</name>
        <dbReference type="ChEBI" id="CHEBI:60240"/>
    </ligand>
</feature>
<evidence type="ECO:0000256" key="10">
    <source>
        <dbReference type="ARBA" id="ARBA00022801"/>
    </source>
</evidence>
<keyword evidence="9 12" id="KW-0255">Endonuclease</keyword>
<protein>
    <recommendedName>
        <fullName evidence="13">Ribonuclease</fullName>
        <ecNumber evidence="13">3.1.26.4</ecNumber>
    </recommendedName>
</protein>
<evidence type="ECO:0000256" key="3">
    <source>
        <dbReference type="ARBA" id="ARBA00004065"/>
    </source>
</evidence>
<evidence type="ECO:0000256" key="8">
    <source>
        <dbReference type="ARBA" id="ARBA00022723"/>
    </source>
</evidence>
<evidence type="ECO:0000256" key="7">
    <source>
        <dbReference type="ARBA" id="ARBA00022722"/>
    </source>
</evidence>
<feature type="binding site" evidence="12">
    <location>
        <position position="26"/>
    </location>
    <ligand>
        <name>a divalent metal cation</name>
        <dbReference type="ChEBI" id="CHEBI:60240"/>
    </ligand>
</feature>
<evidence type="ECO:0000256" key="12">
    <source>
        <dbReference type="PROSITE-ProRule" id="PRU01319"/>
    </source>
</evidence>
<reference evidence="15" key="1">
    <citation type="submission" date="2023-07" db="EMBL/GenBank/DDBJ databases">
        <authorList>
            <person name="Kim M."/>
        </authorList>
    </citation>
    <scope>NUCLEOTIDE SEQUENCE</scope>
    <source>
        <strain evidence="15">BIUV-7</strain>
    </source>
</reference>
<dbReference type="InterPro" id="IPR001352">
    <property type="entry name" value="RNase_HII/HIII"/>
</dbReference>
<evidence type="ECO:0000256" key="11">
    <source>
        <dbReference type="ARBA" id="ARBA00023211"/>
    </source>
</evidence>
<dbReference type="InterPro" id="IPR012337">
    <property type="entry name" value="RNaseH-like_sf"/>
</dbReference>
<dbReference type="Proteomes" id="UP001169764">
    <property type="component" value="Unassembled WGS sequence"/>
</dbReference>
<keyword evidence="7 12" id="KW-0540">Nuclease</keyword>